<dbReference type="Pfam" id="PF00561">
    <property type="entry name" value="Abhydrolase_1"/>
    <property type="match status" value="1"/>
</dbReference>
<dbReference type="InterPro" id="IPR000073">
    <property type="entry name" value="AB_hydrolase_1"/>
</dbReference>
<dbReference type="RefSeq" id="WP_007536839.1">
    <property type="nucleotide sequence ID" value="NZ_HF536773.1"/>
</dbReference>
<comment type="caution">
    <text evidence="2">The sequence shown here is derived from an EMBL/GenBank/DDBJ whole genome shotgun (WGS) entry which is preliminary data.</text>
</comment>
<dbReference type="Gene3D" id="3.40.50.1820">
    <property type="entry name" value="alpha/beta hydrolase"/>
    <property type="match status" value="1"/>
</dbReference>
<organism evidence="2 3">
    <name type="scientific">Rhizobium mesoamericanum STM3625</name>
    <dbReference type="NCBI Taxonomy" id="1211777"/>
    <lineage>
        <taxon>Bacteria</taxon>
        <taxon>Pseudomonadati</taxon>
        <taxon>Pseudomonadota</taxon>
        <taxon>Alphaproteobacteria</taxon>
        <taxon>Hyphomicrobiales</taxon>
        <taxon>Rhizobiaceae</taxon>
        <taxon>Rhizobium/Agrobacterium group</taxon>
        <taxon>Rhizobium</taxon>
    </lineage>
</organism>
<reference evidence="2 3" key="1">
    <citation type="journal article" date="2013" name="Genome Announc.">
        <title>Draft Genome Sequence of Rhizobium mesoamericanum STM3625, a Nitrogen-Fixing Symbiont of Mimosa pudica Isolated in French Guiana (South America).</title>
        <authorList>
            <person name="Moulin L."/>
            <person name="Mornico D."/>
            <person name="Melkonian R."/>
            <person name="Klonowska A."/>
        </authorList>
    </citation>
    <scope>NUCLEOTIDE SEQUENCE [LARGE SCALE GENOMIC DNA]</scope>
    <source>
        <strain evidence="2 3">STM3625</strain>
    </source>
</reference>
<dbReference type="EMBL" id="CANI01000044">
    <property type="protein sequence ID" value="CCM79502.1"/>
    <property type="molecule type" value="Genomic_DNA"/>
</dbReference>
<dbReference type="eggNOG" id="COG2267">
    <property type="taxonomic scope" value="Bacteria"/>
</dbReference>
<dbReference type="Proteomes" id="UP000009319">
    <property type="component" value="Unassembled WGS sequence"/>
</dbReference>
<feature type="domain" description="AB hydrolase-1" evidence="1">
    <location>
        <begin position="32"/>
        <end position="261"/>
    </location>
</feature>
<dbReference type="PANTHER" id="PTHR43798">
    <property type="entry name" value="MONOACYLGLYCEROL LIPASE"/>
    <property type="match status" value="1"/>
</dbReference>
<dbReference type="InterPro" id="IPR029058">
    <property type="entry name" value="AB_hydrolase_fold"/>
</dbReference>
<dbReference type="SUPFAM" id="SSF53474">
    <property type="entry name" value="alpha/beta-Hydrolases"/>
    <property type="match status" value="1"/>
</dbReference>
<dbReference type="AlphaFoldDB" id="K0Q4K8"/>
<keyword evidence="2" id="KW-0378">Hydrolase</keyword>
<name>K0Q4K8_9HYPH</name>
<sequence length="276" mass="29667">MTSSLETAPTQYLEADGIRFAFRRLGPDRGIPLILLQHFTGTIDAWDPAVVNALSADRPVVVFDNAGVGASSGTVPDNVEKQTEDAEAFIAALAFPEVDLLGFSLGGFLAQVMAARTKVNVRRLIVAGSAPKGGEEHLLEVVEAAFSKNARDVRLPLFFTPSKESQQAGEAFIDRALSRTEDRDPDSGEDVSNPQAASIVGWCAEADPDHVSLKAIKQPTLIVHGSDDTMFPSINAYEMFKAMTSATLVIYPDSGHGALFQYPETFVAHVNTFLDA</sequence>
<dbReference type="STRING" id="1211777.BN77_p10781"/>
<evidence type="ECO:0000259" key="1">
    <source>
        <dbReference type="Pfam" id="PF00561"/>
    </source>
</evidence>
<evidence type="ECO:0000313" key="2">
    <source>
        <dbReference type="EMBL" id="CCM79502.1"/>
    </source>
</evidence>
<dbReference type="GO" id="GO:0016020">
    <property type="term" value="C:membrane"/>
    <property type="evidence" value="ECO:0007669"/>
    <property type="project" value="TreeGrafter"/>
</dbReference>
<dbReference type="PANTHER" id="PTHR43798:SF5">
    <property type="entry name" value="MONOACYLGLYCEROL LIPASE ABHD6"/>
    <property type="match status" value="1"/>
</dbReference>
<keyword evidence="3" id="KW-1185">Reference proteome</keyword>
<dbReference type="PRINTS" id="PR00111">
    <property type="entry name" value="ABHYDROLASE"/>
</dbReference>
<dbReference type="GO" id="GO:0046464">
    <property type="term" value="P:acylglycerol catabolic process"/>
    <property type="evidence" value="ECO:0007669"/>
    <property type="project" value="TreeGrafter"/>
</dbReference>
<dbReference type="HOGENOM" id="CLU_020336_4_0_5"/>
<evidence type="ECO:0000313" key="3">
    <source>
        <dbReference type="Proteomes" id="UP000009319"/>
    </source>
</evidence>
<dbReference type="InterPro" id="IPR050266">
    <property type="entry name" value="AB_hydrolase_sf"/>
</dbReference>
<accession>K0Q4K8</accession>
<proteinExistence type="predicted"/>
<dbReference type="GO" id="GO:0047372">
    <property type="term" value="F:monoacylglycerol lipase activity"/>
    <property type="evidence" value="ECO:0007669"/>
    <property type="project" value="TreeGrafter"/>
</dbReference>
<gene>
    <name evidence="2" type="ORF">BN77_p10781</name>
</gene>
<protein>
    <submittedName>
        <fullName evidence="2">Putative hydrolase</fullName>
    </submittedName>
</protein>